<evidence type="ECO:0000313" key="1">
    <source>
        <dbReference type="EMBL" id="QCN84312.1"/>
    </source>
</evidence>
<dbReference type="Proteomes" id="UP000501753">
    <property type="component" value="Chromosome"/>
</dbReference>
<dbReference type="EMBL" id="CP029078">
    <property type="protein sequence ID" value="QCN84312.1"/>
    <property type="molecule type" value="Genomic_DNA"/>
</dbReference>
<sequence>MPIAATAKTAAARENEAAYPPLSADAVVPPAWMRPVARAAARVVRTARATAGPASSAVLTMAPTRRPGSMAIRTIDPRDTTWEQDHADCRVYFWDRSTNTSYEYEILDQVDIGELLAWTRQYAAEHGWTHTVYAVSDDDGRGLIRLDGVLGDPFG</sequence>
<keyword evidence="2" id="KW-1185">Reference proteome</keyword>
<proteinExistence type="predicted"/>
<organism evidence="1 2">
    <name type="scientific">Streptomyces griseoviridis</name>
    <dbReference type="NCBI Taxonomy" id="45398"/>
    <lineage>
        <taxon>Bacteria</taxon>
        <taxon>Bacillati</taxon>
        <taxon>Actinomycetota</taxon>
        <taxon>Actinomycetes</taxon>
        <taxon>Kitasatosporales</taxon>
        <taxon>Streptomycetaceae</taxon>
        <taxon>Streptomyces</taxon>
    </lineage>
</organism>
<accession>A0ABX5TNE6</accession>
<evidence type="ECO:0000313" key="2">
    <source>
        <dbReference type="Proteomes" id="UP000501753"/>
    </source>
</evidence>
<protein>
    <submittedName>
        <fullName evidence="1">Uncharacterized protein</fullName>
    </submittedName>
</protein>
<reference evidence="1 2" key="1">
    <citation type="submission" date="2018-04" db="EMBL/GenBank/DDBJ databases">
        <title>Complete genome sequences of Streptomyces griseoviridis K61 and characterization of antagonistic properties of biological control agents.</title>
        <authorList>
            <person name="Mariita R.M."/>
            <person name="Sello J.K."/>
        </authorList>
    </citation>
    <scope>NUCLEOTIDE SEQUENCE [LARGE SCALE GENOMIC DNA]</scope>
    <source>
        <strain evidence="1 2">K61</strain>
    </source>
</reference>
<gene>
    <name evidence="1" type="ORF">DDJ31_04390</name>
</gene>
<name>A0ABX5TNE6_STRGD</name>